<sequence>MVWKLGQLIVGTEQKTVQAQLDSKQARIGELEARVSMSTVEITRLKTEADNSQQNHTASEASLRQQMEKKQARIAELETGISGYDRDMVNLKASMEELQEKLKGKNTEAGRLESDIKQTHKCVRELEKELEKEMASSGAAKEEVKQQMNNHIKDLESKVTSLKGTKEQAEAYKKTAEEHSTACLFSSASLMS</sequence>
<name>A0ABR1ILS2_9AGAR</name>
<feature type="region of interest" description="Disordered" evidence="1">
    <location>
        <begin position="46"/>
        <end position="67"/>
    </location>
</feature>
<dbReference type="Gene3D" id="1.10.287.1490">
    <property type="match status" value="1"/>
</dbReference>
<protein>
    <recommendedName>
        <fullName evidence="4">Myosin heavy chain</fullName>
    </recommendedName>
</protein>
<organism evidence="2 3">
    <name type="scientific">Marasmiellus scandens</name>
    <dbReference type="NCBI Taxonomy" id="2682957"/>
    <lineage>
        <taxon>Eukaryota</taxon>
        <taxon>Fungi</taxon>
        <taxon>Dikarya</taxon>
        <taxon>Basidiomycota</taxon>
        <taxon>Agaricomycotina</taxon>
        <taxon>Agaricomycetes</taxon>
        <taxon>Agaricomycetidae</taxon>
        <taxon>Agaricales</taxon>
        <taxon>Marasmiineae</taxon>
        <taxon>Omphalotaceae</taxon>
        <taxon>Marasmiellus</taxon>
    </lineage>
</organism>
<gene>
    <name evidence="2" type="ORF">VKT23_020356</name>
</gene>
<evidence type="ECO:0000313" key="3">
    <source>
        <dbReference type="Proteomes" id="UP001498398"/>
    </source>
</evidence>
<feature type="compositionally biased region" description="Polar residues" evidence="1">
    <location>
        <begin position="50"/>
        <end position="65"/>
    </location>
</feature>
<evidence type="ECO:0000256" key="1">
    <source>
        <dbReference type="SAM" id="MobiDB-lite"/>
    </source>
</evidence>
<evidence type="ECO:0000313" key="2">
    <source>
        <dbReference type="EMBL" id="KAK7434130.1"/>
    </source>
</evidence>
<proteinExistence type="predicted"/>
<dbReference type="EMBL" id="JBANRG010000131">
    <property type="protein sequence ID" value="KAK7434130.1"/>
    <property type="molecule type" value="Genomic_DNA"/>
</dbReference>
<evidence type="ECO:0008006" key="4">
    <source>
        <dbReference type="Google" id="ProtNLM"/>
    </source>
</evidence>
<comment type="caution">
    <text evidence="2">The sequence shown here is derived from an EMBL/GenBank/DDBJ whole genome shotgun (WGS) entry which is preliminary data.</text>
</comment>
<keyword evidence="3" id="KW-1185">Reference proteome</keyword>
<dbReference type="Proteomes" id="UP001498398">
    <property type="component" value="Unassembled WGS sequence"/>
</dbReference>
<accession>A0ABR1ILS2</accession>
<reference evidence="2 3" key="1">
    <citation type="submission" date="2024-01" db="EMBL/GenBank/DDBJ databases">
        <title>A draft genome for the cacao thread blight pathogen Marasmiellus scandens.</title>
        <authorList>
            <person name="Baruah I.K."/>
            <person name="Leung J."/>
            <person name="Bukari Y."/>
            <person name="Amoako-Attah I."/>
            <person name="Meinhardt L.W."/>
            <person name="Bailey B.A."/>
            <person name="Cohen S.P."/>
        </authorList>
    </citation>
    <scope>NUCLEOTIDE SEQUENCE [LARGE SCALE GENOMIC DNA]</scope>
    <source>
        <strain evidence="2 3">GH-19</strain>
    </source>
</reference>